<evidence type="ECO:0000259" key="4">
    <source>
        <dbReference type="Pfam" id="PF12849"/>
    </source>
</evidence>
<keyword evidence="2" id="KW-0472">Membrane</keyword>
<evidence type="ECO:0000256" key="1">
    <source>
        <dbReference type="ARBA" id="ARBA00008725"/>
    </source>
</evidence>
<dbReference type="EMBL" id="JBGBPQ010000026">
    <property type="protein sequence ID" value="KAL1499216.1"/>
    <property type="molecule type" value="Genomic_DNA"/>
</dbReference>
<dbReference type="InterPro" id="IPR035897">
    <property type="entry name" value="Toll_tir_struct_dom_sf"/>
</dbReference>
<feature type="transmembrane region" description="Helical" evidence="2">
    <location>
        <begin position="904"/>
        <end position="923"/>
    </location>
</feature>
<dbReference type="Pfam" id="PF12849">
    <property type="entry name" value="PBP_like_2"/>
    <property type="match status" value="1"/>
</dbReference>
<feature type="transmembrane region" description="Helical" evidence="2">
    <location>
        <begin position="1125"/>
        <end position="1145"/>
    </location>
</feature>
<feature type="chain" id="PRO_5044245702" description="PBP domain-containing protein" evidence="3">
    <location>
        <begin position="17"/>
        <end position="1730"/>
    </location>
</feature>
<feature type="transmembrane region" description="Helical" evidence="2">
    <location>
        <begin position="1171"/>
        <end position="1192"/>
    </location>
</feature>
<evidence type="ECO:0000256" key="3">
    <source>
        <dbReference type="SAM" id="SignalP"/>
    </source>
</evidence>
<name>A0AB34IJ54_PRYPA</name>
<comment type="caution">
    <text evidence="5">The sequence shown here is derived from an EMBL/GenBank/DDBJ whole genome shotgun (WGS) entry which is preliminary data.</text>
</comment>
<organism evidence="5 6">
    <name type="scientific">Prymnesium parvum</name>
    <name type="common">Toxic golden alga</name>
    <dbReference type="NCBI Taxonomy" id="97485"/>
    <lineage>
        <taxon>Eukaryota</taxon>
        <taxon>Haptista</taxon>
        <taxon>Haptophyta</taxon>
        <taxon>Prymnesiophyceae</taxon>
        <taxon>Prymnesiales</taxon>
        <taxon>Prymnesiaceae</taxon>
        <taxon>Prymnesium</taxon>
    </lineage>
</organism>
<dbReference type="PANTHER" id="PTHR42996:SF1">
    <property type="entry name" value="PHOSPHATE-BINDING PROTEIN PSTS"/>
    <property type="match status" value="1"/>
</dbReference>
<comment type="similarity">
    <text evidence="1">Belongs to the PstS family.</text>
</comment>
<accession>A0AB34IJ54</accession>
<dbReference type="SUPFAM" id="SSF52200">
    <property type="entry name" value="Toll/Interleukin receptor TIR domain"/>
    <property type="match status" value="1"/>
</dbReference>
<dbReference type="SUPFAM" id="SSF53850">
    <property type="entry name" value="Periplasmic binding protein-like II"/>
    <property type="match status" value="1"/>
</dbReference>
<feature type="domain" description="PBP" evidence="4">
    <location>
        <begin position="19"/>
        <end position="268"/>
    </location>
</feature>
<feature type="transmembrane region" description="Helical" evidence="2">
    <location>
        <begin position="1014"/>
        <end position="1036"/>
    </location>
</feature>
<feature type="transmembrane region" description="Helical" evidence="2">
    <location>
        <begin position="785"/>
        <end position="809"/>
    </location>
</feature>
<keyword evidence="2" id="KW-0812">Transmembrane</keyword>
<feature type="transmembrane region" description="Helical" evidence="2">
    <location>
        <begin position="1092"/>
        <end position="1113"/>
    </location>
</feature>
<keyword evidence="3" id="KW-0732">Signal</keyword>
<protein>
    <recommendedName>
        <fullName evidence="4">PBP domain-containing protein</fullName>
    </recommendedName>
</protein>
<proteinExistence type="inferred from homology"/>
<sequence length="1730" mass="188735">MGAIVLVGWSVLLAQGKITIRANGASFPDRLYIDAAYAYTFVNPQVEVSYVSTGSGKGKCRIMNFTEQCDVKTDGAHVAPLVIDWAGSDSLLRYPSNYEAYPDLQMYPAVAGAVVPIYNLAGRREGDPELLLTPRTLAKIFGSDLVEGGILYWDDPSIVALNPALNASGVLTHTNIQVVVREESSGTTEIFTKALSDFDESFASRVGITSGASRWSPRVTKAGQNSGVAAVVLSTANSISYSVLAEANVLKLSKAEMLVGSGTSASAVAATSEAVEFALTEKGTLFGNNGEPVWTLTADIHATSGPRAWPIAGYTYLVMRKETTHFSHGQSCTTRLETVKFWRWFWTSPVVAELAVLHGFAPLPEVVKNVVLGSLLEDIRCNGRVVFEEVVQPTVYGMGSSLLSSLFSLFTPAYSAATDEATLVWSDACCDGSQGNVNIAAALEGVLSSTLLVGNLPSASQGFALVGARSITLEQAAEGVLLPFAGIAFAAIFSPCGIQDHGCSYLDVQLRLSLPLLADILDGTVSSWNDTALLPLNAWLADSPLATAATHIRLIGQPAESETMQNLLDLMRKYKPTISFATTFDECMPQNVSKSLPVIVSEFARWLTSEPNRPPITTNGMAPLSGIHAHFDTLQLNSLLCDDTAILAPSPSPPPSRPPTALICPPGFIINVDTGFATCEPCEAGTYEHLGACLACPPGAECDQNSTLSTLRLKFGFWRLSQYTDKTYRCPLKGNVSACLGGPDQISICRPHHEGPLCLVCLREGQYFDTDAAACADCPEASGNVAVFVVLLCTASLILGWLCFLLNTTNKRWQPVARTLRRTYHHAKKNVLSSGVVTKMKVALTFMQIVAALDSTYTIGMPDSWFQWTSILRVFGSIDWSGWIVPSTCLIGSGVSRRLLVRSLAPLILICIVPVVCAATTCFKRQLRSFKPHVDVTKATSCSASVKTSRDGFIRGLPASLVLAFCFTPSVSAVIFRAWYCVSFAFDKYEERRFLADDLSVQCDGSSEHNRILLIAWVMVAIWPIGMVVMYTALLLPCRHMLLDEAPESPLLKATSFLHRDYKPAYYWWEVVSLMQRTTLTGWLLLVDFNLQFIRILCALIVTIAFSVALLVCQPYKRQLDFAMASGAQLLLVCIFIGGIIMRLYEDIANDSAGSKELAFRFLGIHSSEEIAIIMILVALLMLVLLGLTVVGEEYMRFNQKRLETKFSVCTMDPPYVKWPLQRVYAAFLSHYKMEAATEARYMHDMLRKMLRAPVFLDSSSLADLRNLITEGVHQSDVVVLLATPGVLSRPWCLLELLETVRMQLPVVVVHMSKSGFCMDTAKQFVSNLEEEMTRVNPAGLRFLHERLGSDLSELRQACLQVLSQNSGEPVIFNSHESDFTVVAMLKDVVERMCNATGHRVQWRGTEMSDSRSSCFRTRKLSIHPKTRISAGFRSSSSRPPISRRSSRNDLDTTVCIVCTKGSLGHARVLRSGLEIRLAHSCSVACGVGGSNAVVKSSLLVVLLVKEIVLDVHSLYYIWRALEAQLPIAAVALTGGGYDYEVASRMFSNLPAALSTDAVDELQQLLPGQVSIAQVGKQLLSSLTAIVAIAWSPNGTANQMAAVLESITERVPNELKGALTRRSKYDSSGRRGSKLRAILNDAKKNNFCDNEKSGSMRALLDLATMRISGQLTGSMKKITALTSSQTTRMPDIFESQNNELQTESLSVTGPVQIHESQDKDGHLLLFVGWR</sequence>
<dbReference type="InterPro" id="IPR050962">
    <property type="entry name" value="Phosphate-bind_PstS"/>
</dbReference>
<dbReference type="Proteomes" id="UP001515480">
    <property type="component" value="Unassembled WGS sequence"/>
</dbReference>
<dbReference type="PANTHER" id="PTHR42996">
    <property type="entry name" value="PHOSPHATE-BINDING PROTEIN PSTS"/>
    <property type="match status" value="1"/>
</dbReference>
<keyword evidence="2" id="KW-1133">Transmembrane helix</keyword>
<dbReference type="InterPro" id="IPR024370">
    <property type="entry name" value="PBP_domain"/>
</dbReference>
<feature type="transmembrane region" description="Helical" evidence="2">
    <location>
        <begin position="830"/>
        <end position="853"/>
    </location>
</feature>
<dbReference type="Gene3D" id="3.40.190.10">
    <property type="entry name" value="Periplasmic binding protein-like II"/>
    <property type="match status" value="3"/>
</dbReference>
<evidence type="ECO:0000313" key="5">
    <source>
        <dbReference type="EMBL" id="KAL1499216.1"/>
    </source>
</evidence>
<feature type="signal peptide" evidence="3">
    <location>
        <begin position="1"/>
        <end position="16"/>
    </location>
</feature>
<feature type="transmembrane region" description="Helical" evidence="2">
    <location>
        <begin position="957"/>
        <end position="980"/>
    </location>
</feature>
<evidence type="ECO:0000256" key="2">
    <source>
        <dbReference type="SAM" id="Phobius"/>
    </source>
</evidence>
<keyword evidence="6" id="KW-1185">Reference proteome</keyword>
<reference evidence="5 6" key="1">
    <citation type="journal article" date="2024" name="Science">
        <title>Giant polyketide synthase enzymes in the biosynthesis of giant marine polyether toxins.</title>
        <authorList>
            <person name="Fallon T.R."/>
            <person name="Shende V.V."/>
            <person name="Wierzbicki I.H."/>
            <person name="Pendleton A.L."/>
            <person name="Watervoot N.F."/>
            <person name="Auber R.P."/>
            <person name="Gonzalez D.J."/>
            <person name="Wisecaver J.H."/>
            <person name="Moore B.S."/>
        </authorList>
    </citation>
    <scope>NUCLEOTIDE SEQUENCE [LARGE SCALE GENOMIC DNA]</scope>
    <source>
        <strain evidence="5 6">12B1</strain>
    </source>
</reference>
<evidence type="ECO:0000313" key="6">
    <source>
        <dbReference type="Proteomes" id="UP001515480"/>
    </source>
</evidence>
<dbReference type="Gene3D" id="3.40.50.10140">
    <property type="entry name" value="Toll/interleukin-1 receptor homology (TIR) domain"/>
    <property type="match status" value="1"/>
</dbReference>
<gene>
    <name evidence="5" type="ORF">AB1Y20_013723</name>
</gene>